<dbReference type="OrthoDB" id="308440at2759"/>
<organism evidence="2 3">
    <name type="scientific">Chenopodium quinoa</name>
    <name type="common">Quinoa</name>
    <dbReference type="NCBI Taxonomy" id="63459"/>
    <lineage>
        <taxon>Eukaryota</taxon>
        <taxon>Viridiplantae</taxon>
        <taxon>Streptophyta</taxon>
        <taxon>Embryophyta</taxon>
        <taxon>Tracheophyta</taxon>
        <taxon>Spermatophyta</taxon>
        <taxon>Magnoliopsida</taxon>
        <taxon>eudicotyledons</taxon>
        <taxon>Gunneridae</taxon>
        <taxon>Pentapetalae</taxon>
        <taxon>Caryophyllales</taxon>
        <taxon>Chenopodiaceae</taxon>
        <taxon>Chenopodioideae</taxon>
        <taxon>Atripliceae</taxon>
        <taxon>Chenopodium</taxon>
    </lineage>
</organism>
<dbReference type="Proteomes" id="UP000596660">
    <property type="component" value="Unplaced"/>
</dbReference>
<dbReference type="PANTHER" id="PTHR47040:SF1">
    <property type="entry name" value="MITOCHONDRIAL ATP-INDEPENDENT INNER MEMBRANE PROTEASE SUBUNIT 2"/>
    <property type="match status" value="1"/>
</dbReference>
<protein>
    <recommendedName>
        <fullName evidence="1">Peptidase S26 domain-containing protein</fullName>
    </recommendedName>
</protein>
<evidence type="ECO:0000313" key="3">
    <source>
        <dbReference type="Proteomes" id="UP000596660"/>
    </source>
</evidence>
<dbReference type="InterPro" id="IPR036286">
    <property type="entry name" value="LexA/Signal_pep-like_sf"/>
</dbReference>
<dbReference type="InterPro" id="IPR019533">
    <property type="entry name" value="Peptidase_S26"/>
</dbReference>
<dbReference type="EnsemblPlants" id="AUR62015565-RA">
    <property type="protein sequence ID" value="AUR62015565-RA:cds"/>
    <property type="gene ID" value="AUR62015565"/>
</dbReference>
<gene>
    <name evidence="2" type="primary">LOC110689425</name>
</gene>
<dbReference type="GO" id="GO:0004252">
    <property type="term" value="F:serine-type endopeptidase activity"/>
    <property type="evidence" value="ECO:0007669"/>
    <property type="project" value="InterPro"/>
</dbReference>
<evidence type="ECO:0000259" key="1">
    <source>
        <dbReference type="Pfam" id="PF10502"/>
    </source>
</evidence>
<evidence type="ECO:0000313" key="2">
    <source>
        <dbReference type="EnsemblPlants" id="AUR62015565-RA:cds"/>
    </source>
</evidence>
<dbReference type="RefSeq" id="XP_021721907.1">
    <property type="nucleotide sequence ID" value="XM_021866215.1"/>
</dbReference>
<dbReference type="GeneID" id="110689425"/>
<dbReference type="Gramene" id="AUR62015565-RA">
    <property type="protein sequence ID" value="AUR62015565-RA:cds"/>
    <property type="gene ID" value="AUR62015565"/>
</dbReference>
<sequence>MRQLWRLKLCWDYLGQKCDFAALITMQKRNAGQLLRGDVLNTYLKNAVAEKMTFFCQSKGSEMEPTISANETLFVRKLPYLNARVRGNPQNIHVGDVVVLKDPLNSNNYVVRRLAAVSGYEMVSNNKDDEPFVLKDGQCWVLSDNKNLKPEESNDSRTYGPISINNIVGRVIYRFQTAKVHNVVVNSAYSLQNDRSVLFVELDPAEVQLNNDKNSKDSQT</sequence>
<name>A0A803LMQ4_CHEQI</name>
<dbReference type="InterPro" id="IPR053307">
    <property type="entry name" value="Mitochondrial_IM_protease"/>
</dbReference>
<feature type="domain" description="Peptidase S26" evidence="1">
    <location>
        <begin position="130"/>
        <end position="174"/>
    </location>
</feature>
<dbReference type="KEGG" id="cqi:110689425"/>
<reference evidence="2" key="2">
    <citation type="submission" date="2021-03" db="UniProtKB">
        <authorList>
            <consortium name="EnsemblPlants"/>
        </authorList>
    </citation>
    <scope>IDENTIFICATION</scope>
</reference>
<dbReference type="AlphaFoldDB" id="A0A803LMQ4"/>
<dbReference type="Gene3D" id="2.10.109.10">
    <property type="entry name" value="Umud Fragment, subunit A"/>
    <property type="match status" value="1"/>
</dbReference>
<dbReference type="SUPFAM" id="SSF51306">
    <property type="entry name" value="LexA/Signal peptidase"/>
    <property type="match status" value="1"/>
</dbReference>
<proteinExistence type="predicted"/>
<dbReference type="CDD" id="cd06530">
    <property type="entry name" value="S26_SPase_I"/>
    <property type="match status" value="1"/>
</dbReference>
<keyword evidence="3" id="KW-1185">Reference proteome</keyword>
<dbReference type="Pfam" id="PF10502">
    <property type="entry name" value="Peptidase_S26"/>
    <property type="match status" value="2"/>
</dbReference>
<dbReference type="OMA" id="VIFIELD"/>
<feature type="domain" description="Peptidase S26" evidence="1">
    <location>
        <begin position="55"/>
        <end position="121"/>
    </location>
</feature>
<reference evidence="2" key="1">
    <citation type="journal article" date="2017" name="Nature">
        <title>The genome of Chenopodium quinoa.</title>
        <authorList>
            <person name="Jarvis D.E."/>
            <person name="Ho Y.S."/>
            <person name="Lightfoot D.J."/>
            <person name="Schmoeckel S.M."/>
            <person name="Li B."/>
            <person name="Borm T.J.A."/>
            <person name="Ohyanagi H."/>
            <person name="Mineta K."/>
            <person name="Michell C.T."/>
            <person name="Saber N."/>
            <person name="Kharbatia N.M."/>
            <person name="Rupper R.R."/>
            <person name="Sharp A.R."/>
            <person name="Dally N."/>
            <person name="Boughton B.A."/>
            <person name="Woo Y.H."/>
            <person name="Gao G."/>
            <person name="Schijlen E.G.W.M."/>
            <person name="Guo X."/>
            <person name="Momin A.A."/>
            <person name="Negrao S."/>
            <person name="Al-Babili S."/>
            <person name="Gehring C."/>
            <person name="Roessner U."/>
            <person name="Jung C."/>
            <person name="Murphy K."/>
            <person name="Arold S.T."/>
            <person name="Gojobori T."/>
            <person name="van der Linden C.G."/>
            <person name="van Loo E.N."/>
            <person name="Jellen E.N."/>
            <person name="Maughan P.J."/>
            <person name="Tester M."/>
        </authorList>
    </citation>
    <scope>NUCLEOTIDE SEQUENCE [LARGE SCALE GENOMIC DNA]</scope>
    <source>
        <strain evidence="2">cv. PI 614886</strain>
    </source>
</reference>
<dbReference type="PANTHER" id="PTHR47040">
    <property type="entry name" value="OSJNBA0068L06.9 PROTEIN"/>
    <property type="match status" value="1"/>
</dbReference>
<accession>A0A803LMQ4</accession>
<dbReference type="GO" id="GO:0006465">
    <property type="term" value="P:signal peptide processing"/>
    <property type="evidence" value="ECO:0007669"/>
    <property type="project" value="InterPro"/>
</dbReference>